<evidence type="ECO:0000313" key="15">
    <source>
        <dbReference type="Proteomes" id="UP000286806"/>
    </source>
</evidence>
<keyword evidence="6" id="KW-0808">Transferase</keyword>
<evidence type="ECO:0000256" key="10">
    <source>
        <dbReference type="ARBA" id="ARBA00023136"/>
    </source>
</evidence>
<keyword evidence="10 11" id="KW-0472">Membrane</keyword>
<gene>
    <name evidence="14" type="ORF">SFMTTN_2341</name>
</gene>
<keyword evidence="8 14" id="KW-0418">Kinase</keyword>
<dbReference type="PROSITE" id="PS50109">
    <property type="entry name" value="HIS_KIN"/>
    <property type="match status" value="1"/>
</dbReference>
<evidence type="ECO:0000313" key="14">
    <source>
        <dbReference type="EMBL" id="GBL46526.1"/>
    </source>
</evidence>
<evidence type="ECO:0000259" key="12">
    <source>
        <dbReference type="PROSITE" id="PS50109"/>
    </source>
</evidence>
<dbReference type="InterPro" id="IPR029151">
    <property type="entry name" value="Sensor-like_sf"/>
</dbReference>
<dbReference type="InterPro" id="IPR036097">
    <property type="entry name" value="HisK_dim/P_sf"/>
</dbReference>
<comment type="subcellular location">
    <subcellularLocation>
        <location evidence="2">Cell membrane</location>
        <topology evidence="2">Multi-pass membrane protein</topology>
    </subcellularLocation>
</comment>
<comment type="catalytic activity">
    <reaction evidence="1">
        <text>ATP + protein L-histidine = ADP + protein N-phospho-L-histidine.</text>
        <dbReference type="EC" id="2.7.13.3"/>
    </reaction>
</comment>
<dbReference type="Gene3D" id="1.10.287.130">
    <property type="match status" value="1"/>
</dbReference>
<dbReference type="EC" id="2.7.13.3" evidence="3"/>
<dbReference type="GO" id="GO:0000155">
    <property type="term" value="F:phosphorelay sensor kinase activity"/>
    <property type="evidence" value="ECO:0007669"/>
    <property type="project" value="InterPro"/>
</dbReference>
<evidence type="ECO:0000256" key="6">
    <source>
        <dbReference type="ARBA" id="ARBA00022679"/>
    </source>
</evidence>
<dbReference type="PANTHER" id="PTHR43065:SF22">
    <property type="entry name" value="HISTIDINE KINASE"/>
    <property type="match status" value="1"/>
</dbReference>
<feature type="transmembrane region" description="Helical" evidence="11">
    <location>
        <begin position="327"/>
        <end position="351"/>
    </location>
</feature>
<sequence length="674" mass="74521">MQLRSLKSRLQFSVRSKLLFLVLLPLLVVLPILIGLTSYWANTYYDRLLIFKVNSDLAVAHQYFTNVTDHLGQEVGGLARSYSLVSLLGQHTQADKTNWLMWTRDEHKLDFLYLLDTHGRIIAPASRFDAAAWPVVKQALQGESSTAIDIFTPAQLSAIDPALARRALIEIVPTRNAATSSQRMETRGMMIHTATPVYDTQGQLAGVLEGGVLLNHNLDFVDTINNLVYKEGSLPFGSKGTATLFLDDVRIATNVRLFEGKRALGTRVSRAVRDTVLGRGASWLQRAFVVNDWYVSGYEPIQDSFGKRVGMLYVGFLEAPFDTAKTVALAGIILVIVLVSAVGGFISLKWARAIFLPLEKMNQTMSAVETGDLSARTGTLASQDEIGQLARHFDQLLEKLQTQNRELKKWADELDGKVVERTIALELANQRLIDTQKQLVMSEKLAAIGELTAGVAHEINNPTAVIQGNLDLLVELIGAHANPVREEIRLINQQIQRIRLIVTNLLQFARPAEFAGYVEPLDVNPLLSDCLVLVRHQLGKTRIAVTQDYRATHHIAMNRNELQQVIVNLMVNAIHAMPEGGTLTLVTRDWENTGVSISVSDTGAGIAPEVLPRIFDPFFTTRKQHGSGLGLSVSYGLLERYGNRITVSSEPGKGATFTIWLRVEPIYMEGGAVD</sequence>
<dbReference type="InterPro" id="IPR003661">
    <property type="entry name" value="HisK_dim/P_dom"/>
</dbReference>
<evidence type="ECO:0000256" key="4">
    <source>
        <dbReference type="ARBA" id="ARBA00022475"/>
    </source>
</evidence>
<evidence type="ECO:0000256" key="3">
    <source>
        <dbReference type="ARBA" id="ARBA00012438"/>
    </source>
</evidence>
<evidence type="ECO:0000256" key="11">
    <source>
        <dbReference type="SAM" id="Phobius"/>
    </source>
</evidence>
<dbReference type="InterPro" id="IPR033463">
    <property type="entry name" value="sCache_3"/>
</dbReference>
<evidence type="ECO:0000256" key="1">
    <source>
        <dbReference type="ARBA" id="ARBA00000085"/>
    </source>
</evidence>
<dbReference type="Pfam" id="PF00672">
    <property type="entry name" value="HAMP"/>
    <property type="match status" value="1"/>
</dbReference>
<dbReference type="CDD" id="cd00082">
    <property type="entry name" value="HisKA"/>
    <property type="match status" value="1"/>
</dbReference>
<dbReference type="PANTHER" id="PTHR43065">
    <property type="entry name" value="SENSOR HISTIDINE KINASE"/>
    <property type="match status" value="1"/>
</dbReference>
<feature type="domain" description="Histidine kinase" evidence="12">
    <location>
        <begin position="454"/>
        <end position="665"/>
    </location>
</feature>
<keyword evidence="4" id="KW-1003">Cell membrane</keyword>
<dbReference type="PRINTS" id="PR00344">
    <property type="entry name" value="BCTRLSENSOR"/>
</dbReference>
<protein>
    <recommendedName>
        <fullName evidence="3">histidine kinase</fullName>
        <ecNumber evidence="3">2.7.13.3</ecNumber>
    </recommendedName>
</protein>
<keyword evidence="9 11" id="KW-1133">Transmembrane helix</keyword>
<organism evidence="14 15">
    <name type="scientific">Sulfuriferula multivorans</name>
    <dbReference type="NCBI Taxonomy" id="1559896"/>
    <lineage>
        <taxon>Bacteria</taxon>
        <taxon>Pseudomonadati</taxon>
        <taxon>Pseudomonadota</taxon>
        <taxon>Betaproteobacteria</taxon>
        <taxon>Nitrosomonadales</taxon>
        <taxon>Sulfuricellaceae</taxon>
        <taxon>Sulfuriferula</taxon>
    </lineage>
</organism>
<dbReference type="AlphaFoldDB" id="A0A401JFX3"/>
<dbReference type="SMART" id="SM00387">
    <property type="entry name" value="HATPase_c"/>
    <property type="match status" value="1"/>
</dbReference>
<evidence type="ECO:0000256" key="2">
    <source>
        <dbReference type="ARBA" id="ARBA00004651"/>
    </source>
</evidence>
<keyword evidence="5" id="KW-0597">Phosphoprotein</keyword>
<dbReference type="InterPro" id="IPR036890">
    <property type="entry name" value="HATPase_C_sf"/>
</dbReference>
<dbReference type="SMART" id="SM00388">
    <property type="entry name" value="HisKA"/>
    <property type="match status" value="1"/>
</dbReference>
<name>A0A401JFX3_9PROT</name>
<dbReference type="SUPFAM" id="SSF103190">
    <property type="entry name" value="Sensory domain-like"/>
    <property type="match status" value="1"/>
</dbReference>
<dbReference type="InterPro" id="IPR004358">
    <property type="entry name" value="Sig_transdc_His_kin-like_C"/>
</dbReference>
<dbReference type="Gene3D" id="3.30.565.10">
    <property type="entry name" value="Histidine kinase-like ATPase, C-terminal domain"/>
    <property type="match status" value="1"/>
</dbReference>
<evidence type="ECO:0000256" key="8">
    <source>
        <dbReference type="ARBA" id="ARBA00022777"/>
    </source>
</evidence>
<dbReference type="CDD" id="cd06225">
    <property type="entry name" value="HAMP"/>
    <property type="match status" value="1"/>
</dbReference>
<keyword evidence="7 11" id="KW-0812">Transmembrane</keyword>
<dbReference type="Pfam" id="PF02518">
    <property type="entry name" value="HATPase_c"/>
    <property type="match status" value="1"/>
</dbReference>
<dbReference type="SMART" id="SM00304">
    <property type="entry name" value="HAMP"/>
    <property type="match status" value="1"/>
</dbReference>
<dbReference type="Pfam" id="PF00512">
    <property type="entry name" value="HisKA"/>
    <property type="match status" value="1"/>
</dbReference>
<accession>A0A401JFX3</accession>
<dbReference type="SUPFAM" id="SSF47384">
    <property type="entry name" value="Homodimeric domain of signal transducing histidine kinase"/>
    <property type="match status" value="1"/>
</dbReference>
<proteinExistence type="predicted"/>
<dbReference type="PROSITE" id="PS50885">
    <property type="entry name" value="HAMP"/>
    <property type="match status" value="1"/>
</dbReference>
<feature type="domain" description="HAMP" evidence="13">
    <location>
        <begin position="352"/>
        <end position="405"/>
    </location>
</feature>
<evidence type="ECO:0000256" key="5">
    <source>
        <dbReference type="ARBA" id="ARBA00022553"/>
    </source>
</evidence>
<dbReference type="InterPro" id="IPR005467">
    <property type="entry name" value="His_kinase_dom"/>
</dbReference>
<evidence type="ECO:0000256" key="7">
    <source>
        <dbReference type="ARBA" id="ARBA00022692"/>
    </source>
</evidence>
<evidence type="ECO:0000259" key="13">
    <source>
        <dbReference type="PROSITE" id="PS50885"/>
    </source>
</evidence>
<dbReference type="InterPro" id="IPR003594">
    <property type="entry name" value="HATPase_dom"/>
</dbReference>
<dbReference type="Gene3D" id="6.10.340.10">
    <property type="match status" value="1"/>
</dbReference>
<dbReference type="EMBL" id="BGOW01000020">
    <property type="protein sequence ID" value="GBL46526.1"/>
    <property type="molecule type" value="Genomic_DNA"/>
</dbReference>
<dbReference type="SUPFAM" id="SSF158472">
    <property type="entry name" value="HAMP domain-like"/>
    <property type="match status" value="1"/>
</dbReference>
<keyword evidence="15" id="KW-1185">Reference proteome</keyword>
<dbReference type="InterPro" id="IPR003660">
    <property type="entry name" value="HAMP_dom"/>
</dbReference>
<dbReference type="SUPFAM" id="SSF55874">
    <property type="entry name" value="ATPase domain of HSP90 chaperone/DNA topoisomerase II/histidine kinase"/>
    <property type="match status" value="1"/>
</dbReference>
<dbReference type="Pfam" id="PF17202">
    <property type="entry name" value="sCache_3_3"/>
    <property type="match status" value="1"/>
</dbReference>
<reference evidence="14 15" key="1">
    <citation type="journal article" date="2019" name="Front. Microbiol.">
        <title>Genomes of Neutrophilic Sulfur-Oxidizing Chemolithoautotrophs Representing 9 Proteobacterial Species From 8 Genera.</title>
        <authorList>
            <person name="Watanabe T."/>
            <person name="Kojima H."/>
            <person name="Umezawa K."/>
            <person name="Hori C."/>
            <person name="Takasuka T.E."/>
            <person name="Kato Y."/>
            <person name="Fukui M."/>
        </authorList>
    </citation>
    <scope>NUCLEOTIDE SEQUENCE [LARGE SCALE GENOMIC DNA]</scope>
    <source>
        <strain evidence="14 15">TTN</strain>
    </source>
</reference>
<dbReference type="Proteomes" id="UP000286806">
    <property type="component" value="Unassembled WGS sequence"/>
</dbReference>
<evidence type="ECO:0000256" key="9">
    <source>
        <dbReference type="ARBA" id="ARBA00022989"/>
    </source>
</evidence>
<dbReference type="RefSeq" id="WP_223247799.1">
    <property type="nucleotide sequence ID" value="NZ_BGOW01000020.1"/>
</dbReference>
<feature type="transmembrane region" description="Helical" evidence="11">
    <location>
        <begin position="20"/>
        <end position="41"/>
    </location>
</feature>
<dbReference type="GO" id="GO:0005886">
    <property type="term" value="C:plasma membrane"/>
    <property type="evidence" value="ECO:0007669"/>
    <property type="project" value="UniProtKB-SubCell"/>
</dbReference>
<comment type="caution">
    <text evidence="14">The sequence shown here is derived from an EMBL/GenBank/DDBJ whole genome shotgun (WGS) entry which is preliminary data.</text>
</comment>